<name>A0A917BLB5_9MICO</name>
<reference evidence="1" key="2">
    <citation type="submission" date="2020-09" db="EMBL/GenBank/DDBJ databases">
        <authorList>
            <person name="Sun Q."/>
            <person name="Zhou Y."/>
        </authorList>
    </citation>
    <scope>NUCLEOTIDE SEQUENCE</scope>
    <source>
        <strain evidence="1">CGMCC 1.12160</strain>
    </source>
</reference>
<dbReference type="Proteomes" id="UP000605670">
    <property type="component" value="Unassembled WGS sequence"/>
</dbReference>
<dbReference type="EMBL" id="BMEM01000002">
    <property type="protein sequence ID" value="GGF50650.1"/>
    <property type="molecule type" value="Genomic_DNA"/>
</dbReference>
<sequence>MAVSRALLLDLVDDAAVFPPGNAPVERAWSEHLALRAGRYGDLLGPLLIGISGAASLVDVAAASPGGPVGVAVIARAGTAVTDLLSAVETLAASPWLTVVAVEVAHDADGDWRRALSLGVPVAVEVPRDPEAQRVALDEIAAAVEEASHPVLAKLRTQATAQAPAPSPDELAAFLVGTRERGLTFKLTGGLHHAVAGEDEHGFHHGVLNVLLATHDLSGGASAGAVAERLDVRDGRALAEIVRMLDAADVAAVRSRLASFGCCGVTDPLDELHELGIPEGA</sequence>
<proteinExistence type="predicted"/>
<dbReference type="AlphaFoldDB" id="A0A917BLB5"/>
<evidence type="ECO:0000313" key="1">
    <source>
        <dbReference type="EMBL" id="GGF50650.1"/>
    </source>
</evidence>
<evidence type="ECO:0000313" key="2">
    <source>
        <dbReference type="Proteomes" id="UP000605670"/>
    </source>
</evidence>
<keyword evidence="2" id="KW-1185">Reference proteome</keyword>
<reference evidence="1" key="1">
    <citation type="journal article" date="2014" name="Int. J. Syst. Evol. Microbiol.">
        <title>Complete genome sequence of Corynebacterium casei LMG S-19264T (=DSM 44701T), isolated from a smear-ripened cheese.</title>
        <authorList>
            <consortium name="US DOE Joint Genome Institute (JGI-PGF)"/>
            <person name="Walter F."/>
            <person name="Albersmeier A."/>
            <person name="Kalinowski J."/>
            <person name="Ruckert C."/>
        </authorList>
    </citation>
    <scope>NUCLEOTIDE SEQUENCE</scope>
    <source>
        <strain evidence="1">CGMCC 1.12160</strain>
    </source>
</reference>
<gene>
    <name evidence="1" type="ORF">GCM10011366_18100</name>
</gene>
<protein>
    <submittedName>
        <fullName evidence="1">Uncharacterized protein</fullName>
    </submittedName>
</protein>
<comment type="caution">
    <text evidence="1">The sequence shown here is derived from an EMBL/GenBank/DDBJ whole genome shotgun (WGS) entry which is preliminary data.</text>
</comment>
<organism evidence="1 2">
    <name type="scientific">Ornithinimicrobium tianjinense</name>
    <dbReference type="NCBI Taxonomy" id="1195761"/>
    <lineage>
        <taxon>Bacteria</taxon>
        <taxon>Bacillati</taxon>
        <taxon>Actinomycetota</taxon>
        <taxon>Actinomycetes</taxon>
        <taxon>Micrococcales</taxon>
        <taxon>Ornithinimicrobiaceae</taxon>
        <taxon>Ornithinimicrobium</taxon>
    </lineage>
</organism>
<accession>A0A917BLB5</accession>